<dbReference type="Proteomes" id="UP000094707">
    <property type="component" value="Chromosome I"/>
</dbReference>
<sequence>MRVSEGIPKGRIAELYNPNMFQEHEEVIVFTRDEFNRFYTSMQDQINYINNIDLFLDRSEKWKLIGYWPKFME</sequence>
<accession>A0A1D3L3P2</accession>
<protein>
    <submittedName>
        <fullName evidence="1">Uncharacterized protein</fullName>
    </submittedName>
</protein>
<name>A0A1D3L3P2_9EURY</name>
<dbReference type="EMBL" id="LT607756">
    <property type="protein sequence ID" value="SCG86241.1"/>
    <property type="molecule type" value="Genomic_DNA"/>
</dbReference>
<organism evidence="1 2">
    <name type="scientific">Methanobacterium congolense</name>
    <dbReference type="NCBI Taxonomy" id="118062"/>
    <lineage>
        <taxon>Archaea</taxon>
        <taxon>Methanobacteriati</taxon>
        <taxon>Methanobacteriota</taxon>
        <taxon>Methanomada group</taxon>
        <taxon>Methanobacteria</taxon>
        <taxon>Methanobacteriales</taxon>
        <taxon>Methanobacteriaceae</taxon>
        <taxon>Methanobacterium</taxon>
    </lineage>
</organism>
<keyword evidence="2" id="KW-1185">Reference proteome</keyword>
<gene>
    <name evidence="1" type="ORF">MCBB_1686</name>
</gene>
<reference evidence="1 2" key="1">
    <citation type="submission" date="2016-08" db="EMBL/GenBank/DDBJ databases">
        <authorList>
            <person name="Seilhamer J.J."/>
        </authorList>
    </citation>
    <scope>NUCLEOTIDE SEQUENCE [LARGE SCALE GENOMIC DNA]</scope>
    <source>
        <strain evidence="1">Buetzberg</strain>
    </source>
</reference>
<evidence type="ECO:0000313" key="2">
    <source>
        <dbReference type="Proteomes" id="UP000094707"/>
    </source>
</evidence>
<dbReference type="STRING" id="118062.MCBB_1686"/>
<dbReference type="KEGG" id="mcub:MCBB_1686"/>
<dbReference type="AlphaFoldDB" id="A0A1D3L3P2"/>
<proteinExistence type="predicted"/>
<evidence type="ECO:0000313" key="1">
    <source>
        <dbReference type="EMBL" id="SCG86241.1"/>
    </source>
</evidence>